<dbReference type="SUPFAM" id="SSF53474">
    <property type="entry name" value="alpha/beta-Hydrolases"/>
    <property type="match status" value="1"/>
</dbReference>
<accession>A0A372JAP9</accession>
<dbReference type="OrthoDB" id="8480037at2"/>
<dbReference type="InterPro" id="IPR029058">
    <property type="entry name" value="AB_hydrolase_fold"/>
</dbReference>
<evidence type="ECO:0000256" key="2">
    <source>
        <dbReference type="SAM" id="MobiDB-lite"/>
    </source>
</evidence>
<evidence type="ECO:0000313" key="5">
    <source>
        <dbReference type="Proteomes" id="UP000261811"/>
    </source>
</evidence>
<sequence>MSATPSQRGEPSQAGEPSRAGERSQPGEPSRTGAPPPVVCLPFAGSGAGFYRAWRNRPGNRVTVLPVQLPGREELFGEEPFTDVIEAAARLAPRVAELTAGAPGFALFGHSLGAVLAYEIVRELVRLGGPVPARLCVSGSPGPNTGRDDRATGLDDDEFLSRVQEFAGYRHAAFDNPDLRELLLPSLRADVAMHENYKPSSNVPVAVPVTALRGADDALVTAEQARQWREVTSAGFTYRELPGGHMYLADAPDTLLQTLARA</sequence>
<dbReference type="RefSeq" id="WP_117361285.1">
    <property type="nucleotide sequence ID" value="NZ_QURH01001009.1"/>
</dbReference>
<dbReference type="Gene3D" id="3.40.50.1820">
    <property type="entry name" value="alpha/beta hydrolase"/>
    <property type="match status" value="1"/>
</dbReference>
<comment type="caution">
    <text evidence="4">The sequence shown here is derived from an EMBL/GenBank/DDBJ whole genome shotgun (WGS) entry which is preliminary data.</text>
</comment>
<dbReference type="InterPro" id="IPR012223">
    <property type="entry name" value="TEII"/>
</dbReference>
<dbReference type="Proteomes" id="UP000261811">
    <property type="component" value="Unassembled WGS sequence"/>
</dbReference>
<feature type="domain" description="Thioesterase" evidence="3">
    <location>
        <begin position="37"/>
        <end position="259"/>
    </location>
</feature>
<evidence type="ECO:0000313" key="4">
    <source>
        <dbReference type="EMBL" id="RFU37083.1"/>
    </source>
</evidence>
<comment type="similarity">
    <text evidence="1">Belongs to the thioesterase family.</text>
</comment>
<gene>
    <name evidence="4" type="ORF">DZF91_34775</name>
</gene>
<proteinExistence type="inferred from homology"/>
<dbReference type="InterPro" id="IPR001031">
    <property type="entry name" value="Thioesterase"/>
</dbReference>
<protein>
    <submittedName>
        <fullName evidence="4">Thioesterase</fullName>
    </submittedName>
</protein>
<keyword evidence="5" id="KW-1185">Reference proteome</keyword>
<reference evidence="4 5" key="1">
    <citation type="submission" date="2018-08" db="EMBL/GenBank/DDBJ databases">
        <title>Actinomadura jelena sp. nov., a novel Actinomycete isolated from soil in Chad.</title>
        <authorList>
            <person name="Shi L."/>
        </authorList>
    </citation>
    <scope>NUCLEOTIDE SEQUENCE [LARGE SCALE GENOMIC DNA]</scope>
    <source>
        <strain evidence="4 5">NEAU-G17</strain>
    </source>
</reference>
<dbReference type="PANTHER" id="PTHR11487:SF0">
    <property type="entry name" value="S-ACYL FATTY ACID SYNTHASE THIOESTERASE, MEDIUM CHAIN"/>
    <property type="match status" value="1"/>
</dbReference>
<dbReference type="GO" id="GO:0008610">
    <property type="term" value="P:lipid biosynthetic process"/>
    <property type="evidence" value="ECO:0007669"/>
    <property type="project" value="TreeGrafter"/>
</dbReference>
<name>A0A372JAP9_9ACTN</name>
<dbReference type="EMBL" id="QURH01001009">
    <property type="protein sequence ID" value="RFU37083.1"/>
    <property type="molecule type" value="Genomic_DNA"/>
</dbReference>
<evidence type="ECO:0000259" key="3">
    <source>
        <dbReference type="Pfam" id="PF00975"/>
    </source>
</evidence>
<dbReference type="PANTHER" id="PTHR11487">
    <property type="entry name" value="THIOESTERASE"/>
    <property type="match status" value="1"/>
</dbReference>
<evidence type="ECO:0000256" key="1">
    <source>
        <dbReference type="ARBA" id="ARBA00007169"/>
    </source>
</evidence>
<dbReference type="Pfam" id="PF00975">
    <property type="entry name" value="Thioesterase"/>
    <property type="match status" value="1"/>
</dbReference>
<feature type="region of interest" description="Disordered" evidence="2">
    <location>
        <begin position="1"/>
        <end position="38"/>
    </location>
</feature>
<dbReference type="AlphaFoldDB" id="A0A372JAP9"/>
<feature type="compositionally biased region" description="Polar residues" evidence="2">
    <location>
        <begin position="1"/>
        <end position="10"/>
    </location>
</feature>
<organism evidence="4 5">
    <name type="scientific">Actinomadura logoneensis</name>
    <dbReference type="NCBI Taxonomy" id="2293572"/>
    <lineage>
        <taxon>Bacteria</taxon>
        <taxon>Bacillati</taxon>
        <taxon>Actinomycetota</taxon>
        <taxon>Actinomycetes</taxon>
        <taxon>Streptosporangiales</taxon>
        <taxon>Thermomonosporaceae</taxon>
        <taxon>Actinomadura</taxon>
    </lineage>
</organism>